<keyword evidence="3" id="KW-1185">Reference proteome</keyword>
<dbReference type="AlphaFoldDB" id="A0A4Q5MXY3"/>
<dbReference type="RefSeq" id="WP_130103164.1">
    <property type="nucleotide sequence ID" value="NZ_SDWW01000032.1"/>
</dbReference>
<dbReference type="Proteomes" id="UP000293764">
    <property type="component" value="Unassembled WGS sequence"/>
</dbReference>
<evidence type="ECO:0000313" key="3">
    <source>
        <dbReference type="Proteomes" id="UP000293764"/>
    </source>
</evidence>
<keyword evidence="1" id="KW-0812">Transmembrane</keyword>
<protein>
    <submittedName>
        <fullName evidence="2">DUF4307 domain-containing protein</fullName>
    </submittedName>
</protein>
<feature type="transmembrane region" description="Helical" evidence="1">
    <location>
        <begin position="26"/>
        <end position="46"/>
    </location>
</feature>
<proteinExistence type="predicted"/>
<dbReference type="OrthoDB" id="5149291at2"/>
<organism evidence="2 3">
    <name type="scientific">Pengzhenrongella frigida</name>
    <dbReference type="NCBI Taxonomy" id="1259133"/>
    <lineage>
        <taxon>Bacteria</taxon>
        <taxon>Bacillati</taxon>
        <taxon>Actinomycetota</taxon>
        <taxon>Actinomycetes</taxon>
        <taxon>Micrococcales</taxon>
        <taxon>Pengzhenrongella</taxon>
    </lineage>
</organism>
<reference evidence="2 3" key="1">
    <citation type="submission" date="2019-01" db="EMBL/GenBank/DDBJ databases">
        <title>Novel species of Cellulomonas.</title>
        <authorList>
            <person name="Liu Q."/>
            <person name="Xin Y.-H."/>
        </authorList>
    </citation>
    <scope>NUCLEOTIDE SEQUENCE [LARGE SCALE GENOMIC DNA]</scope>
    <source>
        <strain evidence="2 3">HLT2-17</strain>
    </source>
</reference>
<gene>
    <name evidence="2" type="ORF">EUA98_13250</name>
</gene>
<accession>A0A4Q5MXY3</accession>
<evidence type="ECO:0000313" key="2">
    <source>
        <dbReference type="EMBL" id="RYV50500.1"/>
    </source>
</evidence>
<evidence type="ECO:0000256" key="1">
    <source>
        <dbReference type="SAM" id="Phobius"/>
    </source>
</evidence>
<dbReference type="Pfam" id="PF14155">
    <property type="entry name" value="DUF4307"/>
    <property type="match status" value="1"/>
</dbReference>
<comment type="caution">
    <text evidence="2">The sequence shown here is derived from an EMBL/GenBank/DDBJ whole genome shotgun (WGS) entry which is preliminary data.</text>
</comment>
<dbReference type="InterPro" id="IPR025443">
    <property type="entry name" value="DUF4307"/>
</dbReference>
<sequence length="138" mass="14499">MSESTTQHLPARRYGPEPTARRKRSIVVGLAVGGAVATALGIWIGIGVLQDPVQWKDVGFSVEGPERIDVTFDVIKDPAATAECTVHALNQGFAEVGLARVTVGPGTTRIHRETVPVATQELAVTGLVETCAIVADAD</sequence>
<dbReference type="EMBL" id="SDWW01000032">
    <property type="protein sequence ID" value="RYV50500.1"/>
    <property type="molecule type" value="Genomic_DNA"/>
</dbReference>
<keyword evidence="1" id="KW-0472">Membrane</keyword>
<keyword evidence="1" id="KW-1133">Transmembrane helix</keyword>
<name>A0A4Q5MXY3_9MICO</name>